<dbReference type="EMBL" id="CP061032">
    <property type="protein sequence ID" value="QNP89461.1"/>
    <property type="molecule type" value="Genomic_DNA"/>
</dbReference>
<name>A0A7H0JWP5_9CORY</name>
<reference evidence="3 4" key="1">
    <citation type="submission" date="2020-08" db="EMBL/GenBank/DDBJ databases">
        <title>novel species in genus Corynebacterium.</title>
        <authorList>
            <person name="Zhang G."/>
        </authorList>
    </citation>
    <scope>NUCLEOTIDE SEQUENCE [LARGE SCALE GENOMIC DNA]</scope>
    <source>
        <strain evidence="2">Zg-917</strain>
        <strain evidence="3 4">zg-917</strain>
    </source>
</reference>
<evidence type="ECO:0000313" key="2">
    <source>
        <dbReference type="EMBL" id="QNP89461.1"/>
    </source>
</evidence>
<evidence type="ECO:0000313" key="4">
    <source>
        <dbReference type="Proteomes" id="UP000642876"/>
    </source>
</evidence>
<sequence length="110" mass="12063">MRSRHAVLGMWVVGELKPADAFAPATWWSSAIFYTWEAALHYANLRAVGVMREVATREASLSEAKALRKRAEAHRRVALAAFGHAQRCIDETLAAATEAHQIMSRGGDSA</sequence>
<dbReference type="EMBL" id="JACMYE010000001">
    <property type="protein sequence ID" value="MBC3178125.1"/>
    <property type="molecule type" value="Genomic_DNA"/>
</dbReference>
<protein>
    <submittedName>
        <fullName evidence="2">Uncharacterized protein</fullName>
    </submittedName>
</protein>
<dbReference type="KEGG" id="cluj:IAU68_07045"/>
<dbReference type="Proteomes" id="UP000642876">
    <property type="component" value="Unassembled WGS sequence"/>
</dbReference>
<proteinExistence type="predicted"/>
<keyword evidence="4" id="KW-1185">Reference proteome</keyword>
<evidence type="ECO:0000313" key="3">
    <source>
        <dbReference type="Proteomes" id="UP000516235"/>
    </source>
</evidence>
<gene>
    <name evidence="1" type="ORF">H7348_02155</name>
    <name evidence="2" type="ORF">IAU68_07045</name>
</gene>
<dbReference type="Proteomes" id="UP000516235">
    <property type="component" value="Chromosome"/>
</dbReference>
<evidence type="ECO:0000313" key="1">
    <source>
        <dbReference type="EMBL" id="MBC3178125.1"/>
    </source>
</evidence>
<accession>A0A7H0JWP5</accession>
<dbReference type="AlphaFoldDB" id="A0A7H0JWP5"/>
<dbReference type="RefSeq" id="WP_171192605.1">
    <property type="nucleotide sequence ID" value="NZ_CP061032.1"/>
</dbReference>
<organism evidence="2 3">
    <name type="scientific">Corynebacterium lujinxingii</name>
    <dbReference type="NCBI Taxonomy" id="2763010"/>
    <lineage>
        <taxon>Bacteria</taxon>
        <taxon>Bacillati</taxon>
        <taxon>Actinomycetota</taxon>
        <taxon>Actinomycetes</taxon>
        <taxon>Mycobacteriales</taxon>
        <taxon>Corynebacteriaceae</taxon>
        <taxon>Corynebacterium</taxon>
    </lineage>
</organism>